<dbReference type="OrthoDB" id="1939615at2759"/>
<feature type="compositionally biased region" description="Basic and acidic residues" evidence="2">
    <location>
        <begin position="143"/>
        <end position="156"/>
    </location>
</feature>
<dbReference type="Pfam" id="PF03763">
    <property type="entry name" value="Remorin_C"/>
    <property type="match status" value="1"/>
</dbReference>
<evidence type="ECO:0000259" key="3">
    <source>
        <dbReference type="Pfam" id="PF03763"/>
    </source>
</evidence>
<keyword evidence="5" id="KW-1185">Reference proteome</keyword>
<dbReference type="Proteomes" id="UP000636709">
    <property type="component" value="Unassembled WGS sequence"/>
</dbReference>
<sequence>MHAVLFSTVVIPAAHRELEVGVDAATAPRGVWLKRCHEPAMAAMVGAQYRPAKPFVIDDPSRDADVDDHTVYPYPPVSPIQRPTKEKMLPPNASLRSTPPILRGPTSWERDEGKGPGPPTHSRARDPCPPQKISIDSSGSEESDTKAPKIREKMNEIDFNLEGAPPPPSYSPLTTSPPPHHGASELVKHTRAEPGRRWLRGRWRLRRGRGHDAACHMLSDQTAASSSSGGGVEHHQDRSIVVVEEERRPQPVVEDDVEEEDEPIFRDIHPLSSPPPSQPPSSYRRGRGESWGSAAGGTSRHTSIRSVGSDTAPSEPFPTMSREFSAMVAAANAAANANDAERDLDAMGRIGEGEEEMEETNPLAIVPDSNPIPSPRRGPPTPGGADMALAANGAHGHGHGGEGGVSVGLVKKEEVESKIAAWQIAEVAKVNNRFKREEVVINGWEGDQVEKASAWLKKYERKLEEKRAKAMEKAQNEVAKARRKAEEKRASAEAKRGTKVARVLELANFMRAVGRAPSTKRSFF</sequence>
<feature type="region of interest" description="Disordered" evidence="2">
    <location>
        <begin position="474"/>
        <end position="494"/>
    </location>
</feature>
<feature type="compositionally biased region" description="Acidic residues" evidence="2">
    <location>
        <begin position="253"/>
        <end position="262"/>
    </location>
</feature>
<organism evidence="4 5">
    <name type="scientific">Digitaria exilis</name>
    <dbReference type="NCBI Taxonomy" id="1010633"/>
    <lineage>
        <taxon>Eukaryota</taxon>
        <taxon>Viridiplantae</taxon>
        <taxon>Streptophyta</taxon>
        <taxon>Embryophyta</taxon>
        <taxon>Tracheophyta</taxon>
        <taxon>Spermatophyta</taxon>
        <taxon>Magnoliopsida</taxon>
        <taxon>Liliopsida</taxon>
        <taxon>Poales</taxon>
        <taxon>Poaceae</taxon>
        <taxon>PACMAD clade</taxon>
        <taxon>Panicoideae</taxon>
        <taxon>Panicodae</taxon>
        <taxon>Paniceae</taxon>
        <taxon>Anthephorinae</taxon>
        <taxon>Digitaria</taxon>
    </lineage>
</organism>
<feature type="compositionally biased region" description="Pro residues" evidence="2">
    <location>
        <begin position="164"/>
        <end position="180"/>
    </location>
</feature>
<feature type="compositionally biased region" description="Basic and acidic residues" evidence="2">
    <location>
        <begin position="232"/>
        <end position="249"/>
    </location>
</feature>
<evidence type="ECO:0000256" key="1">
    <source>
        <dbReference type="ARBA" id="ARBA00005711"/>
    </source>
</evidence>
<evidence type="ECO:0000256" key="2">
    <source>
        <dbReference type="SAM" id="MobiDB-lite"/>
    </source>
</evidence>
<protein>
    <recommendedName>
        <fullName evidence="3">Remorin C-terminal domain-containing protein</fullName>
    </recommendedName>
</protein>
<feature type="region of interest" description="Disordered" evidence="2">
    <location>
        <begin position="214"/>
        <end position="320"/>
    </location>
</feature>
<feature type="region of interest" description="Disordered" evidence="2">
    <location>
        <begin position="354"/>
        <end position="405"/>
    </location>
</feature>
<dbReference type="EMBL" id="JACEFO010002272">
    <property type="protein sequence ID" value="KAF8669304.1"/>
    <property type="molecule type" value="Genomic_DNA"/>
</dbReference>
<gene>
    <name evidence="4" type="ORF">HU200_051642</name>
</gene>
<evidence type="ECO:0000313" key="4">
    <source>
        <dbReference type="EMBL" id="KAF8669304.1"/>
    </source>
</evidence>
<feature type="region of interest" description="Disordered" evidence="2">
    <location>
        <begin position="58"/>
        <end position="193"/>
    </location>
</feature>
<reference evidence="4" key="1">
    <citation type="submission" date="2020-07" db="EMBL/GenBank/DDBJ databases">
        <title>Genome sequence and genetic diversity analysis of an under-domesticated orphan crop, white fonio (Digitaria exilis).</title>
        <authorList>
            <person name="Bennetzen J.L."/>
            <person name="Chen S."/>
            <person name="Ma X."/>
            <person name="Wang X."/>
            <person name="Yssel A.E.J."/>
            <person name="Chaluvadi S.R."/>
            <person name="Johnson M."/>
            <person name="Gangashetty P."/>
            <person name="Hamidou F."/>
            <person name="Sanogo M.D."/>
            <person name="Zwaenepoel A."/>
            <person name="Wallace J."/>
            <person name="Van De Peer Y."/>
            <person name="Van Deynze A."/>
        </authorList>
    </citation>
    <scope>NUCLEOTIDE SEQUENCE</scope>
    <source>
        <tissue evidence="4">Leaves</tissue>
    </source>
</reference>
<dbReference type="AlphaFoldDB" id="A0A835AVK0"/>
<feature type="compositionally biased region" description="Basic and acidic residues" evidence="2">
    <location>
        <begin position="484"/>
        <end position="494"/>
    </location>
</feature>
<feature type="compositionally biased region" description="Basic and acidic residues" evidence="2">
    <location>
        <begin position="182"/>
        <end position="193"/>
    </location>
</feature>
<dbReference type="InterPro" id="IPR005516">
    <property type="entry name" value="Remorin_C"/>
</dbReference>
<feature type="compositionally biased region" description="Pro residues" evidence="2">
    <location>
        <begin position="370"/>
        <end position="382"/>
    </location>
</feature>
<dbReference type="PANTHER" id="PTHR31471">
    <property type="entry name" value="OS02G0116800 PROTEIN"/>
    <property type="match status" value="1"/>
</dbReference>
<feature type="compositionally biased region" description="Basic and acidic residues" evidence="2">
    <location>
        <begin position="59"/>
        <end position="70"/>
    </location>
</feature>
<feature type="domain" description="Remorin C-terminal" evidence="3">
    <location>
        <begin position="413"/>
        <end position="518"/>
    </location>
</feature>
<name>A0A835AVK0_9POAL</name>
<evidence type="ECO:0000313" key="5">
    <source>
        <dbReference type="Proteomes" id="UP000636709"/>
    </source>
</evidence>
<proteinExistence type="inferred from homology"/>
<dbReference type="PANTHER" id="PTHR31471:SF87">
    <property type="entry name" value="REMORIN 4.2"/>
    <property type="match status" value="1"/>
</dbReference>
<accession>A0A835AVK0</accession>
<comment type="similarity">
    <text evidence="1">Belongs to the remorin family.</text>
</comment>
<feature type="compositionally biased region" description="Polar residues" evidence="2">
    <location>
        <begin position="299"/>
        <end position="312"/>
    </location>
</feature>
<comment type="caution">
    <text evidence="4">The sequence shown here is derived from an EMBL/GenBank/DDBJ whole genome shotgun (WGS) entry which is preliminary data.</text>
</comment>